<dbReference type="RefSeq" id="WP_138365191.1">
    <property type="nucleotide sequence ID" value="NZ_VCEJ01000002.1"/>
</dbReference>
<dbReference type="Proteomes" id="UP000306402">
    <property type="component" value="Unassembled WGS sequence"/>
</dbReference>
<proteinExistence type="predicted"/>
<dbReference type="AlphaFoldDB" id="A0A5R9L5X5"/>
<organism evidence="1 2">
    <name type="scientific">Dyadobacter luticola</name>
    <dbReference type="NCBI Taxonomy" id="1979387"/>
    <lineage>
        <taxon>Bacteria</taxon>
        <taxon>Pseudomonadati</taxon>
        <taxon>Bacteroidota</taxon>
        <taxon>Cytophagia</taxon>
        <taxon>Cytophagales</taxon>
        <taxon>Spirosomataceae</taxon>
        <taxon>Dyadobacter</taxon>
    </lineage>
</organism>
<gene>
    <name evidence="1" type="ORF">FEN17_10485</name>
</gene>
<sequence length="188" mass="21286">MAKKFIVSLVLAGVFLAVYSFILDWKFRYDRPWAFASGSNTATLVGSWQGDFKDPDGITKHIEMVIAEPEQKKRNRSKSRGFNHQDELRFTGTAVIKSRLGVENDRISGLLKSDDGHDIDKISFSPINEEKKVRESFNVSMSETGSTWQDDVIQLKLSFTYVTKTGAGFSDSADDRFDKKIPVTLHRK</sequence>
<name>A0A5R9L5X5_9BACT</name>
<reference evidence="1 2" key="1">
    <citation type="submission" date="2019-05" db="EMBL/GenBank/DDBJ databases">
        <authorList>
            <person name="Qu J.-H."/>
        </authorList>
    </citation>
    <scope>NUCLEOTIDE SEQUENCE [LARGE SCALE GENOMIC DNA]</scope>
    <source>
        <strain evidence="1 2">T17</strain>
    </source>
</reference>
<evidence type="ECO:0000313" key="1">
    <source>
        <dbReference type="EMBL" id="TLV03982.1"/>
    </source>
</evidence>
<protein>
    <submittedName>
        <fullName evidence="1">Uncharacterized protein</fullName>
    </submittedName>
</protein>
<dbReference type="EMBL" id="VCEJ01000002">
    <property type="protein sequence ID" value="TLV03982.1"/>
    <property type="molecule type" value="Genomic_DNA"/>
</dbReference>
<keyword evidence="2" id="KW-1185">Reference proteome</keyword>
<accession>A0A5R9L5X5</accession>
<dbReference type="OrthoDB" id="962108at2"/>
<evidence type="ECO:0000313" key="2">
    <source>
        <dbReference type="Proteomes" id="UP000306402"/>
    </source>
</evidence>
<comment type="caution">
    <text evidence="1">The sequence shown here is derived from an EMBL/GenBank/DDBJ whole genome shotgun (WGS) entry which is preliminary data.</text>
</comment>